<dbReference type="KEGG" id="sgn:SGRA_4073"/>
<dbReference type="eggNOG" id="COG2378">
    <property type="taxonomic scope" value="Bacteria"/>
</dbReference>
<evidence type="ECO:0000259" key="1">
    <source>
        <dbReference type="Pfam" id="PF13280"/>
    </source>
</evidence>
<evidence type="ECO:0000259" key="2">
    <source>
        <dbReference type="Pfam" id="PF25583"/>
    </source>
</evidence>
<dbReference type="InterPro" id="IPR051534">
    <property type="entry name" value="CBASS_pafABC_assoc_protein"/>
</dbReference>
<reference evidence="3 4" key="1">
    <citation type="journal article" date="2012" name="Stand. Genomic Sci.">
        <title>Complete genome sequencing and analysis of Saprospira grandis str. Lewin, a predatory marine bacterium.</title>
        <authorList>
            <person name="Saw J.H."/>
            <person name="Yuryev A."/>
            <person name="Kanbe M."/>
            <person name="Hou S."/>
            <person name="Young A.G."/>
            <person name="Aizawa S."/>
            <person name="Alam M."/>
        </authorList>
    </citation>
    <scope>NUCLEOTIDE SEQUENCE [LARGE SCALE GENOMIC DNA]</scope>
    <source>
        <strain evidence="3 4">Lewin</strain>
    </source>
</reference>
<dbReference type="OrthoDB" id="43316at2"/>
<feature type="domain" description="WYL" evidence="1">
    <location>
        <begin position="153"/>
        <end position="223"/>
    </location>
</feature>
<dbReference type="EMBL" id="CP002831">
    <property type="protein sequence ID" value="AFC26788.1"/>
    <property type="molecule type" value="Genomic_DNA"/>
</dbReference>
<protein>
    <submittedName>
        <fullName evidence="3">Uncharacterized protein</fullName>
    </submittedName>
</protein>
<evidence type="ECO:0000313" key="4">
    <source>
        <dbReference type="Proteomes" id="UP000007519"/>
    </source>
</evidence>
<dbReference type="HOGENOM" id="CLU_041141_6_0_10"/>
<keyword evidence="4" id="KW-1185">Reference proteome</keyword>
<dbReference type="InterPro" id="IPR026881">
    <property type="entry name" value="WYL_dom"/>
</dbReference>
<feature type="domain" description="WCX" evidence="2">
    <location>
        <begin position="255"/>
        <end position="332"/>
    </location>
</feature>
<dbReference type="Proteomes" id="UP000007519">
    <property type="component" value="Chromosome"/>
</dbReference>
<dbReference type="RefSeq" id="WP_015694370.1">
    <property type="nucleotide sequence ID" value="NC_016940.1"/>
</dbReference>
<evidence type="ECO:0000313" key="3">
    <source>
        <dbReference type="EMBL" id="AFC26788.1"/>
    </source>
</evidence>
<organism evidence="3 4">
    <name type="scientific">Saprospira grandis (strain Lewin)</name>
    <dbReference type="NCBI Taxonomy" id="984262"/>
    <lineage>
        <taxon>Bacteria</taxon>
        <taxon>Pseudomonadati</taxon>
        <taxon>Bacteroidota</taxon>
        <taxon>Saprospiria</taxon>
        <taxon>Saprospirales</taxon>
        <taxon>Saprospiraceae</taxon>
        <taxon>Saprospira</taxon>
    </lineage>
</organism>
<proteinExistence type="predicted"/>
<dbReference type="InterPro" id="IPR057727">
    <property type="entry name" value="WCX_dom"/>
</dbReference>
<dbReference type="Pfam" id="PF25583">
    <property type="entry name" value="WCX"/>
    <property type="match status" value="1"/>
</dbReference>
<accession>H6L7B6</accession>
<dbReference type="PANTHER" id="PTHR34580">
    <property type="match status" value="1"/>
</dbReference>
<dbReference type="AlphaFoldDB" id="H6L7B6"/>
<dbReference type="STRING" id="984262.SGRA_4073"/>
<name>H6L7B6_SAPGL</name>
<dbReference type="PANTHER" id="PTHR34580:SF9">
    <property type="entry name" value="SLL5097 PROTEIN"/>
    <property type="match status" value="1"/>
</dbReference>
<dbReference type="Pfam" id="PF13280">
    <property type="entry name" value="WYL"/>
    <property type="match status" value="1"/>
</dbReference>
<sequence length="338" mass="40108">MPTNKNALLRYQVLNNCFGNPYRKYFIQDLIAAVNDALADEGCKVGRSQIYNDIKYMESELGYRAPIKRLREGHKVYMRYDPIDFSIHKTPLGPKENAQLEDALNILERLESFQSFDWLTELLPKIKQKLGFARPEQASIIFFDENKDYQGLEHLRPLFTAIKEEQCLRIAYQSFREESGKEEFNFHPQVLKQYNKRWFVFGRDEDRDFDYRNLALDRIQKLEDSLLAYKKVEIDWENDFFKDIIGVSKDWEQQKEEIKIWVAAEQAPYTESKPIHSSQKLLERREDGSIVISLELRPNYELQQQLLMAAEKYKVLSPASLQTLLYHRLKKAVERYEP</sequence>
<gene>
    <name evidence="3" type="ordered locus">SGRA_4073</name>
</gene>
<dbReference type="PROSITE" id="PS52050">
    <property type="entry name" value="WYL"/>
    <property type="match status" value="1"/>
</dbReference>